<reference evidence="8" key="1">
    <citation type="submission" date="2019-03" db="EMBL/GenBank/DDBJ databases">
        <title>Aquabacterium pictum sp.nov., the first bacteriochlorophyll a-containing freshwater bacterium in the genus Aquabacterium of the class Betaproteobacteria.</title>
        <authorList>
            <person name="Hirose S."/>
            <person name="Tank M."/>
            <person name="Hara E."/>
            <person name="Tamaki H."/>
            <person name="Takaichi S."/>
            <person name="Haruta S."/>
            <person name="Hanada S."/>
        </authorList>
    </citation>
    <scope>NUCLEOTIDE SEQUENCE [LARGE SCALE GENOMIC DNA]</scope>
    <source>
        <strain evidence="8">W35</strain>
    </source>
</reference>
<dbReference type="SUPFAM" id="SSF141868">
    <property type="entry name" value="EAL domain-like"/>
    <property type="match status" value="1"/>
</dbReference>
<feature type="domain" description="EAL" evidence="5">
    <location>
        <begin position="589"/>
        <end position="854"/>
    </location>
</feature>
<evidence type="ECO:0000313" key="7">
    <source>
        <dbReference type="EMBL" id="GCL66001.1"/>
    </source>
</evidence>
<dbReference type="CDD" id="cd01949">
    <property type="entry name" value="GGDEF"/>
    <property type="match status" value="1"/>
</dbReference>
<dbReference type="PROSITE" id="PS50883">
    <property type="entry name" value="EAL"/>
    <property type="match status" value="1"/>
</dbReference>
<dbReference type="InterPro" id="IPR000700">
    <property type="entry name" value="PAS-assoc_C"/>
</dbReference>
<keyword evidence="2" id="KW-1133">Transmembrane helix</keyword>
<keyword evidence="2" id="KW-0472">Membrane</keyword>
<comment type="caution">
    <text evidence="7">The sequence shown here is derived from an EMBL/GenBank/DDBJ whole genome shotgun (WGS) entry which is preliminary data.</text>
</comment>
<feature type="transmembrane region" description="Helical" evidence="2">
    <location>
        <begin position="165"/>
        <end position="188"/>
    </location>
</feature>
<dbReference type="InterPro" id="IPR035965">
    <property type="entry name" value="PAS-like_dom_sf"/>
</dbReference>
<dbReference type="GO" id="GO:0006355">
    <property type="term" value="P:regulation of DNA-templated transcription"/>
    <property type="evidence" value="ECO:0007669"/>
    <property type="project" value="InterPro"/>
</dbReference>
<protein>
    <recommendedName>
        <fullName evidence="9">GGDEF domain-containing protein</fullName>
    </recommendedName>
</protein>
<feature type="transmembrane region" description="Helical" evidence="2">
    <location>
        <begin position="132"/>
        <end position="153"/>
    </location>
</feature>
<dbReference type="SUPFAM" id="SSF55785">
    <property type="entry name" value="PYP-like sensor domain (PAS domain)"/>
    <property type="match status" value="1"/>
</dbReference>
<feature type="transmembrane region" description="Helical" evidence="2">
    <location>
        <begin position="95"/>
        <end position="120"/>
    </location>
</feature>
<keyword evidence="8" id="KW-1185">Reference proteome</keyword>
<dbReference type="InterPro" id="IPR000014">
    <property type="entry name" value="PAS"/>
</dbReference>
<accession>A0A480AXG4</accession>
<feature type="transmembrane region" description="Helical" evidence="2">
    <location>
        <begin position="200"/>
        <end position="225"/>
    </location>
</feature>
<proteinExistence type="predicted"/>
<dbReference type="EMBL" id="BJCL01000023">
    <property type="protein sequence ID" value="GCL66001.1"/>
    <property type="molecule type" value="Genomic_DNA"/>
</dbReference>
<feature type="region of interest" description="Disordered" evidence="1">
    <location>
        <begin position="859"/>
        <end position="888"/>
    </location>
</feature>
<dbReference type="PANTHER" id="PTHR44757:SF2">
    <property type="entry name" value="BIOFILM ARCHITECTURE MAINTENANCE PROTEIN MBAA"/>
    <property type="match status" value="1"/>
</dbReference>
<dbReference type="PROSITE" id="PS50112">
    <property type="entry name" value="PAS"/>
    <property type="match status" value="1"/>
</dbReference>
<dbReference type="Pfam" id="PF00990">
    <property type="entry name" value="GGDEF"/>
    <property type="match status" value="1"/>
</dbReference>
<sequence length="888" mass="95598">MSTPTEPSAAPPPPRHPWQRLHAALMPDYNAGAATYWWALVGLGALVLLHSLQQLAGLGLSMQLQVLFGCAVAMLAGLFPVRIPGSKNSFAAGEVFIMLLLLMQGPAAAAVAAAGEAFIGSARTSKRWTSRLVSPAAAAVSMTAVGTLLHAITGRLHDGSGLAEALALLLAMGAAIVHFIFNTLLITAVVHLKRKEPLRLVAFLSSFGWVGTTFAASAFIAGLLVQAFKTSGVGVMIGAVPIIVLLLVMLHYHFRQRESDEQAQAVRIEAAEREAQQSARHLLELRESEQRFHSAFSHAAIGMALVDAAGLVLQANAAMGKLLGCAETALTGRNFKQHVHPEDVEMLTRIWRHLQQGDGRDTMMELRCQRGDGSVVHVAMHSGFFSDRNASAPRLILQAQDITARREAETQLQHIAYHDSLTSLANRIRFGTCLALAIERCRVDPKHRFAVMYLDFDRFKLINDTLGHSAGDRFLTLVAQRIRQHVRPVDTVGRLGGDEFAILVEQLAQDADVMPMAERLQKSLAQPYNLDGTEVTSSASIGITFSSIGYETPGDVLRDADIAMYRAKAAGRARIALFDASLRAQLAAQVNLERDLRRAIPAAGSAGNAQLSLAFQPIYRLSTGRIDSFEALVRWNHPELGPVPPSTFVPIAEESAQIGALTAWVLSTACAQLKAFQQMGMENHKPRVHVNVSGTDMCRASFVQQVAAALLANGLEPRQLTLEITESTLMHRLDSALAVMAQLREIGVGLSVDDFGTGYSSLAYLSTLPITSLKIDRSFVQRLQEGQAESKDTEVVRAVITLGQALGKTVIAEGIETPAQLAQLRNLGCEFGQGYLLARPLSPEMAAATALVDLRRAEAGVPPLPQPDGGGTPLTPWAHTSPAPLALH</sequence>
<dbReference type="PANTHER" id="PTHR44757">
    <property type="entry name" value="DIGUANYLATE CYCLASE DGCP"/>
    <property type="match status" value="1"/>
</dbReference>
<dbReference type="InterPro" id="IPR052155">
    <property type="entry name" value="Biofilm_reg_signaling"/>
</dbReference>
<dbReference type="SMART" id="SM00052">
    <property type="entry name" value="EAL"/>
    <property type="match status" value="1"/>
</dbReference>
<feature type="transmembrane region" description="Helical" evidence="2">
    <location>
        <begin position="35"/>
        <end position="52"/>
    </location>
</feature>
<dbReference type="InterPro" id="IPR035919">
    <property type="entry name" value="EAL_sf"/>
</dbReference>
<keyword evidence="2" id="KW-0812">Transmembrane</keyword>
<dbReference type="SUPFAM" id="SSF55073">
    <property type="entry name" value="Nucleotide cyclase"/>
    <property type="match status" value="1"/>
</dbReference>
<dbReference type="Pfam" id="PF00563">
    <property type="entry name" value="EAL"/>
    <property type="match status" value="1"/>
</dbReference>
<name>A0A480AXG4_9BURK</name>
<dbReference type="OrthoDB" id="9813903at2"/>
<feature type="transmembrane region" description="Helical" evidence="2">
    <location>
        <begin position="64"/>
        <end position="83"/>
    </location>
</feature>
<dbReference type="AlphaFoldDB" id="A0A480AXG4"/>
<organism evidence="7 8">
    <name type="scientific">Pseudaquabacterium pictum</name>
    <dbReference type="NCBI Taxonomy" id="2315236"/>
    <lineage>
        <taxon>Bacteria</taxon>
        <taxon>Pseudomonadati</taxon>
        <taxon>Pseudomonadota</taxon>
        <taxon>Betaproteobacteria</taxon>
        <taxon>Burkholderiales</taxon>
        <taxon>Sphaerotilaceae</taxon>
        <taxon>Pseudaquabacterium</taxon>
    </lineage>
</organism>
<dbReference type="InterPro" id="IPR001633">
    <property type="entry name" value="EAL_dom"/>
</dbReference>
<evidence type="ECO:0000256" key="1">
    <source>
        <dbReference type="SAM" id="MobiDB-lite"/>
    </source>
</evidence>
<dbReference type="SMART" id="SM00091">
    <property type="entry name" value="PAS"/>
    <property type="match status" value="1"/>
</dbReference>
<gene>
    <name evidence="7" type="ORF">AQPW35_50820</name>
</gene>
<dbReference type="Proteomes" id="UP000301751">
    <property type="component" value="Unassembled WGS sequence"/>
</dbReference>
<feature type="domain" description="GGDEF" evidence="6">
    <location>
        <begin position="447"/>
        <end position="580"/>
    </location>
</feature>
<evidence type="ECO:0000259" key="4">
    <source>
        <dbReference type="PROSITE" id="PS50113"/>
    </source>
</evidence>
<evidence type="ECO:0008006" key="9">
    <source>
        <dbReference type="Google" id="ProtNLM"/>
    </source>
</evidence>
<feature type="domain" description="PAS" evidence="3">
    <location>
        <begin position="288"/>
        <end position="358"/>
    </location>
</feature>
<evidence type="ECO:0000259" key="5">
    <source>
        <dbReference type="PROSITE" id="PS50883"/>
    </source>
</evidence>
<dbReference type="InterPro" id="IPR029787">
    <property type="entry name" value="Nucleotide_cyclase"/>
</dbReference>
<dbReference type="CDD" id="cd01948">
    <property type="entry name" value="EAL"/>
    <property type="match status" value="1"/>
</dbReference>
<dbReference type="Pfam" id="PF00989">
    <property type="entry name" value="PAS"/>
    <property type="match status" value="1"/>
</dbReference>
<dbReference type="Gene3D" id="3.30.450.20">
    <property type="entry name" value="PAS domain"/>
    <property type="match status" value="1"/>
</dbReference>
<dbReference type="CDD" id="cd00130">
    <property type="entry name" value="PAS"/>
    <property type="match status" value="1"/>
</dbReference>
<dbReference type="InterPro" id="IPR013767">
    <property type="entry name" value="PAS_fold"/>
</dbReference>
<dbReference type="InterPro" id="IPR000160">
    <property type="entry name" value="GGDEF_dom"/>
</dbReference>
<dbReference type="PROSITE" id="PS50887">
    <property type="entry name" value="GGDEF"/>
    <property type="match status" value="1"/>
</dbReference>
<dbReference type="NCBIfam" id="TIGR00229">
    <property type="entry name" value="sensory_box"/>
    <property type="match status" value="1"/>
</dbReference>
<dbReference type="Gene3D" id="3.20.20.450">
    <property type="entry name" value="EAL domain"/>
    <property type="match status" value="1"/>
</dbReference>
<dbReference type="Gene3D" id="3.30.70.270">
    <property type="match status" value="1"/>
</dbReference>
<evidence type="ECO:0000259" key="3">
    <source>
        <dbReference type="PROSITE" id="PS50112"/>
    </source>
</evidence>
<evidence type="ECO:0000256" key="2">
    <source>
        <dbReference type="SAM" id="Phobius"/>
    </source>
</evidence>
<dbReference type="NCBIfam" id="TIGR00254">
    <property type="entry name" value="GGDEF"/>
    <property type="match status" value="1"/>
</dbReference>
<dbReference type="InterPro" id="IPR043128">
    <property type="entry name" value="Rev_trsase/Diguanyl_cyclase"/>
</dbReference>
<dbReference type="SMART" id="SM00267">
    <property type="entry name" value="GGDEF"/>
    <property type="match status" value="1"/>
</dbReference>
<feature type="transmembrane region" description="Helical" evidence="2">
    <location>
        <begin position="231"/>
        <end position="252"/>
    </location>
</feature>
<dbReference type="PROSITE" id="PS50113">
    <property type="entry name" value="PAC"/>
    <property type="match status" value="1"/>
</dbReference>
<evidence type="ECO:0000313" key="8">
    <source>
        <dbReference type="Proteomes" id="UP000301751"/>
    </source>
</evidence>
<feature type="domain" description="PAC" evidence="4">
    <location>
        <begin position="362"/>
        <end position="414"/>
    </location>
</feature>
<evidence type="ECO:0000259" key="6">
    <source>
        <dbReference type="PROSITE" id="PS50887"/>
    </source>
</evidence>